<organism evidence="1 2">
    <name type="scientific">Leptospira interrogans str. 2002000626</name>
    <dbReference type="NCBI Taxonomy" id="996803"/>
    <lineage>
        <taxon>Bacteria</taxon>
        <taxon>Pseudomonadati</taxon>
        <taxon>Spirochaetota</taxon>
        <taxon>Spirochaetia</taxon>
        <taxon>Leptospirales</taxon>
        <taxon>Leptospiraceae</taxon>
        <taxon>Leptospira</taxon>
    </lineage>
</organism>
<reference evidence="1 2" key="1">
    <citation type="submission" date="2013-02" db="EMBL/GenBank/DDBJ databases">
        <authorList>
            <person name="Harkins D.M."/>
            <person name="Durkin A.S."/>
            <person name="Brinkac L.M."/>
            <person name="Haft D.H."/>
            <person name="Selengut J.D."/>
            <person name="Sanka R."/>
            <person name="DePew J."/>
            <person name="Purushe J."/>
            <person name="Whelen A.C."/>
            <person name="Vinetz J.M."/>
            <person name="Sutton G.G."/>
            <person name="Nierman W.C."/>
            <person name="Fouts D.E."/>
        </authorList>
    </citation>
    <scope>NUCLEOTIDE SEQUENCE [LARGE SCALE GENOMIC DNA]</scope>
    <source>
        <strain evidence="1 2">2002000626</strain>
    </source>
</reference>
<evidence type="ECO:0000313" key="2">
    <source>
        <dbReference type="Proteomes" id="UP000012329"/>
    </source>
</evidence>
<proteinExistence type="predicted"/>
<evidence type="ECO:0000313" key="1">
    <source>
        <dbReference type="EMBL" id="EMY06779.1"/>
    </source>
</evidence>
<protein>
    <submittedName>
        <fullName evidence="1">Uncharacterized protein</fullName>
    </submittedName>
</protein>
<dbReference type="Proteomes" id="UP000012329">
    <property type="component" value="Unassembled WGS sequence"/>
</dbReference>
<dbReference type="AlphaFoldDB" id="A0A829DDB0"/>
<dbReference type="EMBL" id="AFJL02000017">
    <property type="protein sequence ID" value="EMY06779.1"/>
    <property type="molecule type" value="Genomic_DNA"/>
</dbReference>
<accession>A0A829DDB0</accession>
<name>A0A829DDB0_LEPIR</name>
<sequence length="54" mass="6819">MIFSFFSSSLFFSFFFFRDRLCNFRKRYFLNTRFLKNFCGSVRKSKRDRFFILV</sequence>
<comment type="caution">
    <text evidence="1">The sequence shown here is derived from an EMBL/GenBank/DDBJ whole genome shotgun (WGS) entry which is preliminary data.</text>
</comment>
<gene>
    <name evidence="1" type="ORF">LEP1GSC029_0530</name>
</gene>